<dbReference type="InterPro" id="IPR013525">
    <property type="entry name" value="ABC2_TM"/>
</dbReference>
<feature type="domain" description="ABC transmembrane type-2" evidence="10">
    <location>
        <begin position="30"/>
        <end position="248"/>
    </location>
</feature>
<gene>
    <name evidence="12" type="ORF">DYE49_05325</name>
    <name evidence="11" type="ORF">HNP77_000746</name>
</gene>
<evidence type="ECO:0000256" key="6">
    <source>
        <dbReference type="ARBA" id="ARBA00022692"/>
    </source>
</evidence>
<dbReference type="EMBL" id="CP031517">
    <property type="protein sequence ID" value="QOS41218.1"/>
    <property type="molecule type" value="Genomic_DNA"/>
</dbReference>
<dbReference type="InterPro" id="IPR000412">
    <property type="entry name" value="ABC_2_transport"/>
</dbReference>
<dbReference type="InterPro" id="IPR047817">
    <property type="entry name" value="ABC2_TM_bact-type"/>
</dbReference>
<name>A0A840SG41_9SPIR</name>
<dbReference type="PRINTS" id="PR00164">
    <property type="entry name" value="ABC2TRNSPORT"/>
</dbReference>
<reference evidence="12 14" key="1">
    <citation type="submission" date="2018-08" db="EMBL/GenBank/DDBJ databases">
        <title>The first complete genome of Treponema rectale (CHPAT), a commensal spirochete of the bovine rectum.</title>
        <authorList>
            <person name="Staton G.J."/>
            <person name="Clegg S.R."/>
            <person name="Carter S.D."/>
            <person name="Radford A.D."/>
            <person name="Darby A."/>
            <person name="Hall N."/>
            <person name="Birtles R.J."/>
            <person name="Evans N.J."/>
        </authorList>
    </citation>
    <scope>NUCLEOTIDE SEQUENCE [LARGE SCALE GENOMIC DNA]</scope>
    <source>
        <strain evidence="12 14">CHPA</strain>
    </source>
</reference>
<feature type="transmembrane region" description="Helical" evidence="9">
    <location>
        <begin position="28"/>
        <end position="49"/>
    </location>
</feature>
<comment type="similarity">
    <text evidence="2 9">Belongs to the ABC-2 integral membrane protein family.</text>
</comment>
<sequence length="256" mass="29257">MNKKSLASYKFLLTELVKKGIKLKYRRSYLGILWSLIEPLLTTTVLVIVFGTLFKDENPNYPMYVIIGRLMYSFFSAGTNATMTSFKSNAGMMKKVYIPKLIYPVSTIIYNYVITGISLLVLIPVDIYCGIIPTWHLLQFIPAILLTLFFTFGIGLILACLNVFFDDIVYLWSVALLLIMYMSAIFYYPEAILESKYSFILKMNPLFSTIQLGRDAFFAQAFNIKYCLTALIWGIGTNTAGLLFFKANKDKFILHL</sequence>
<dbReference type="Proteomes" id="UP000593591">
    <property type="component" value="Chromosome"/>
</dbReference>
<dbReference type="Proteomes" id="UP000578697">
    <property type="component" value="Unassembled WGS sequence"/>
</dbReference>
<evidence type="ECO:0000256" key="1">
    <source>
        <dbReference type="ARBA" id="ARBA00004429"/>
    </source>
</evidence>
<feature type="transmembrane region" description="Helical" evidence="9">
    <location>
        <begin position="168"/>
        <end position="188"/>
    </location>
</feature>
<dbReference type="KEGG" id="trc:DYE49_05325"/>
<keyword evidence="5" id="KW-0997">Cell inner membrane</keyword>
<keyword evidence="13" id="KW-1185">Reference proteome</keyword>
<dbReference type="Pfam" id="PF01061">
    <property type="entry name" value="ABC2_membrane"/>
    <property type="match status" value="1"/>
</dbReference>
<evidence type="ECO:0000313" key="11">
    <source>
        <dbReference type="EMBL" id="MBB5218402.1"/>
    </source>
</evidence>
<keyword evidence="6 9" id="KW-0812">Transmembrane</keyword>
<dbReference type="GO" id="GO:0015920">
    <property type="term" value="P:lipopolysaccharide transport"/>
    <property type="evidence" value="ECO:0007669"/>
    <property type="project" value="TreeGrafter"/>
</dbReference>
<feature type="transmembrane region" description="Helical" evidence="9">
    <location>
        <begin position="101"/>
        <end position="125"/>
    </location>
</feature>
<feature type="transmembrane region" description="Helical" evidence="9">
    <location>
        <begin position="137"/>
        <end position="161"/>
    </location>
</feature>
<keyword evidence="3 9" id="KW-0813">Transport</keyword>
<dbReference type="AlphaFoldDB" id="A0A840SG41"/>
<dbReference type="GO" id="GO:0140359">
    <property type="term" value="F:ABC-type transporter activity"/>
    <property type="evidence" value="ECO:0007669"/>
    <property type="project" value="InterPro"/>
</dbReference>
<evidence type="ECO:0000259" key="10">
    <source>
        <dbReference type="PROSITE" id="PS51012"/>
    </source>
</evidence>
<evidence type="ECO:0000256" key="9">
    <source>
        <dbReference type="RuleBase" id="RU361157"/>
    </source>
</evidence>
<evidence type="ECO:0000256" key="3">
    <source>
        <dbReference type="ARBA" id="ARBA00022448"/>
    </source>
</evidence>
<keyword evidence="4 9" id="KW-1003">Cell membrane</keyword>
<protein>
    <recommendedName>
        <fullName evidence="9">Transport permease protein</fullName>
    </recommendedName>
</protein>
<dbReference type="PANTHER" id="PTHR30413">
    <property type="entry name" value="INNER MEMBRANE TRANSPORT PERMEASE"/>
    <property type="match status" value="1"/>
</dbReference>
<feature type="transmembrane region" description="Helical" evidence="9">
    <location>
        <begin position="223"/>
        <end position="245"/>
    </location>
</feature>
<evidence type="ECO:0000256" key="8">
    <source>
        <dbReference type="ARBA" id="ARBA00023136"/>
    </source>
</evidence>
<keyword evidence="7 9" id="KW-1133">Transmembrane helix</keyword>
<feature type="transmembrane region" description="Helical" evidence="9">
    <location>
        <begin position="61"/>
        <end position="81"/>
    </location>
</feature>
<reference evidence="11 13" key="2">
    <citation type="submission" date="2020-08" db="EMBL/GenBank/DDBJ databases">
        <title>Genomic Encyclopedia of Type Strains, Phase IV (KMG-IV): sequencing the most valuable type-strain genomes for metagenomic binning, comparative biology and taxonomic classification.</title>
        <authorList>
            <person name="Goeker M."/>
        </authorList>
    </citation>
    <scope>NUCLEOTIDE SEQUENCE [LARGE SCALE GENOMIC DNA]</scope>
    <source>
        <strain evidence="11 13">DSM 103679</strain>
    </source>
</reference>
<keyword evidence="8 9" id="KW-0472">Membrane</keyword>
<evidence type="ECO:0000256" key="2">
    <source>
        <dbReference type="ARBA" id="ARBA00007783"/>
    </source>
</evidence>
<dbReference type="PANTHER" id="PTHR30413:SF8">
    <property type="entry name" value="TRANSPORT PERMEASE PROTEIN"/>
    <property type="match status" value="1"/>
</dbReference>
<comment type="subcellular location">
    <subcellularLocation>
        <location evidence="1">Cell inner membrane</location>
        <topology evidence="1">Multi-pass membrane protein</topology>
    </subcellularLocation>
    <subcellularLocation>
        <location evidence="9">Cell membrane</location>
        <topology evidence="9">Multi-pass membrane protein</topology>
    </subcellularLocation>
</comment>
<evidence type="ECO:0000313" key="12">
    <source>
        <dbReference type="EMBL" id="QOS41218.1"/>
    </source>
</evidence>
<organism evidence="11 13">
    <name type="scientific">Treponema rectale</name>
    <dbReference type="NCBI Taxonomy" id="744512"/>
    <lineage>
        <taxon>Bacteria</taxon>
        <taxon>Pseudomonadati</taxon>
        <taxon>Spirochaetota</taxon>
        <taxon>Spirochaetia</taxon>
        <taxon>Spirochaetales</taxon>
        <taxon>Treponemataceae</taxon>
        <taxon>Treponema</taxon>
    </lineage>
</organism>
<dbReference type="EMBL" id="JACHFR010000001">
    <property type="protein sequence ID" value="MBB5218402.1"/>
    <property type="molecule type" value="Genomic_DNA"/>
</dbReference>
<dbReference type="PROSITE" id="PS51012">
    <property type="entry name" value="ABC_TM2"/>
    <property type="match status" value="1"/>
</dbReference>
<dbReference type="RefSeq" id="WP_184651821.1">
    <property type="nucleotide sequence ID" value="NZ_JACHFR010000001.1"/>
</dbReference>
<evidence type="ECO:0000256" key="7">
    <source>
        <dbReference type="ARBA" id="ARBA00022989"/>
    </source>
</evidence>
<evidence type="ECO:0000256" key="5">
    <source>
        <dbReference type="ARBA" id="ARBA00022519"/>
    </source>
</evidence>
<accession>A0A840SG41</accession>
<proteinExistence type="inferred from homology"/>
<dbReference type="GO" id="GO:0043190">
    <property type="term" value="C:ATP-binding cassette (ABC) transporter complex"/>
    <property type="evidence" value="ECO:0007669"/>
    <property type="project" value="InterPro"/>
</dbReference>
<evidence type="ECO:0000313" key="14">
    <source>
        <dbReference type="Proteomes" id="UP000593591"/>
    </source>
</evidence>
<evidence type="ECO:0000256" key="4">
    <source>
        <dbReference type="ARBA" id="ARBA00022475"/>
    </source>
</evidence>
<evidence type="ECO:0000313" key="13">
    <source>
        <dbReference type="Proteomes" id="UP000578697"/>
    </source>
</evidence>